<feature type="transmembrane region" description="Helical" evidence="18">
    <location>
        <begin position="12"/>
        <end position="37"/>
    </location>
</feature>
<dbReference type="PROSITE" id="PS50111">
    <property type="entry name" value="CHEMOTAXIS_TRANSDUC_2"/>
    <property type="match status" value="1"/>
</dbReference>
<dbReference type="CDD" id="cd12912">
    <property type="entry name" value="PDC2_MCP_like"/>
    <property type="match status" value="1"/>
</dbReference>
<evidence type="ECO:0000256" key="1">
    <source>
        <dbReference type="ARBA" id="ARBA00004651"/>
    </source>
</evidence>
<keyword evidence="12 18" id="KW-0472">Membrane</keyword>
<dbReference type="InterPro" id="IPR033462">
    <property type="entry name" value="Cache_3-Cache_2"/>
</dbReference>
<dbReference type="InterPro" id="IPR004090">
    <property type="entry name" value="Chemotax_Me-accpt_rcpt"/>
</dbReference>
<dbReference type="InterPro" id="IPR029151">
    <property type="entry name" value="Sensor-like_sf"/>
</dbReference>
<feature type="domain" description="PAS" evidence="20">
    <location>
        <begin position="415"/>
        <end position="457"/>
    </location>
</feature>
<evidence type="ECO:0000256" key="10">
    <source>
        <dbReference type="ARBA" id="ARBA00022989"/>
    </source>
</evidence>
<dbReference type="InterPro" id="IPR035965">
    <property type="entry name" value="PAS-like_dom_sf"/>
</dbReference>
<keyword evidence="2" id="KW-1003">Cell membrane</keyword>
<keyword evidence="16" id="KW-0175">Coiled coil</keyword>
<dbReference type="PANTHER" id="PTHR43531">
    <property type="entry name" value="PROTEIN ICFG"/>
    <property type="match status" value="1"/>
</dbReference>
<dbReference type="InterPro" id="IPR000014">
    <property type="entry name" value="PAS"/>
</dbReference>
<dbReference type="Gene3D" id="1.10.287.950">
    <property type="entry name" value="Methyl-accepting chemotaxis protein"/>
    <property type="match status" value="1"/>
</dbReference>
<evidence type="ECO:0000256" key="15">
    <source>
        <dbReference type="PROSITE-ProRule" id="PRU00284"/>
    </source>
</evidence>
<keyword evidence="13 15" id="KW-0807">Transducer</keyword>
<evidence type="ECO:0000256" key="18">
    <source>
        <dbReference type="SAM" id="Phobius"/>
    </source>
</evidence>
<accession>A0ABW4YDV0</accession>
<dbReference type="PROSITE" id="PS50885">
    <property type="entry name" value="HAMP"/>
    <property type="match status" value="2"/>
</dbReference>
<dbReference type="InterPro" id="IPR004089">
    <property type="entry name" value="MCPsignal_dom"/>
</dbReference>
<evidence type="ECO:0000313" key="23">
    <source>
        <dbReference type="Proteomes" id="UP001597337"/>
    </source>
</evidence>
<comment type="similarity">
    <text evidence="14">Belongs to the methyl-accepting chemotaxis (MCP) protein family.</text>
</comment>
<feature type="domain" description="HAMP" evidence="21">
    <location>
        <begin position="577"/>
        <end position="629"/>
    </location>
</feature>
<dbReference type="InterPro" id="IPR033480">
    <property type="entry name" value="sCache_2"/>
</dbReference>
<organism evidence="22 23">
    <name type="scientific">Thiorhodococcus fuscus</name>
    <dbReference type="NCBI Taxonomy" id="527200"/>
    <lineage>
        <taxon>Bacteria</taxon>
        <taxon>Pseudomonadati</taxon>
        <taxon>Pseudomonadota</taxon>
        <taxon>Gammaproteobacteria</taxon>
        <taxon>Chromatiales</taxon>
        <taxon>Chromatiaceae</taxon>
        <taxon>Thiorhodococcus</taxon>
    </lineage>
</organism>
<protein>
    <submittedName>
        <fullName evidence="22">Cache 3/Cache 2 fusion domain-containing protein</fullName>
    </submittedName>
</protein>
<evidence type="ECO:0000256" key="13">
    <source>
        <dbReference type="ARBA" id="ARBA00023224"/>
    </source>
</evidence>
<evidence type="ECO:0000256" key="7">
    <source>
        <dbReference type="ARBA" id="ARBA00022741"/>
    </source>
</evidence>
<dbReference type="RefSeq" id="WP_386028711.1">
    <property type="nucleotide sequence ID" value="NZ_JBHUHX010000059.1"/>
</dbReference>
<keyword evidence="3" id="KW-0488">Methylation</keyword>
<feature type="region of interest" description="Disordered" evidence="17">
    <location>
        <begin position="884"/>
        <end position="940"/>
    </location>
</feature>
<evidence type="ECO:0000256" key="8">
    <source>
        <dbReference type="ARBA" id="ARBA00022777"/>
    </source>
</evidence>
<dbReference type="Pfam" id="PF00672">
    <property type="entry name" value="HAMP"/>
    <property type="match status" value="1"/>
</dbReference>
<dbReference type="Pfam" id="PF17201">
    <property type="entry name" value="Cache_3-Cache_2"/>
    <property type="match status" value="1"/>
</dbReference>
<dbReference type="Proteomes" id="UP001597337">
    <property type="component" value="Unassembled WGS sequence"/>
</dbReference>
<evidence type="ECO:0000256" key="9">
    <source>
        <dbReference type="ARBA" id="ARBA00022840"/>
    </source>
</evidence>
<dbReference type="Pfam" id="PF18947">
    <property type="entry name" value="HAMP_2"/>
    <property type="match status" value="1"/>
</dbReference>
<name>A0ABW4YDV0_9GAMM</name>
<evidence type="ECO:0000259" key="20">
    <source>
        <dbReference type="PROSITE" id="PS50112"/>
    </source>
</evidence>
<evidence type="ECO:0000259" key="21">
    <source>
        <dbReference type="PROSITE" id="PS50885"/>
    </source>
</evidence>
<comment type="subcellular location">
    <subcellularLocation>
        <location evidence="1">Cell membrane</location>
        <topology evidence="1">Multi-pass membrane protein</topology>
    </subcellularLocation>
</comment>
<keyword evidence="9" id="KW-0067">ATP-binding</keyword>
<feature type="coiled-coil region" evidence="16">
    <location>
        <begin position="834"/>
        <end position="872"/>
    </location>
</feature>
<proteinExistence type="inferred from homology"/>
<feature type="transmembrane region" description="Helical" evidence="18">
    <location>
        <begin position="333"/>
        <end position="352"/>
    </location>
</feature>
<dbReference type="SMART" id="SM01049">
    <property type="entry name" value="Cache_2"/>
    <property type="match status" value="1"/>
</dbReference>
<keyword evidence="6 18" id="KW-0812">Transmembrane</keyword>
<evidence type="ECO:0000256" key="17">
    <source>
        <dbReference type="SAM" id="MobiDB-lite"/>
    </source>
</evidence>
<sequence>MEPIKRLARGRSVTLTLSLAASVVIAVILGAFAIGIAQLNHRLMEQKVIDQISGQAALVKSMLSNLSANVGSEARLLMSVLSSRFGTTFVLSPDERLLVGGSSVPALYGSEGRLDRDLAYLEDFTASTDAVATLFVRDGNDFVRIATTLTDGKGRIVVGTRLDSGDPGRERLLAGRDYVGPATLFGKQYIRVYHPLENGQGEVVGALSVALNIEEQLGRVKSEITSLKVGDTGYFFVIDARPGPSLGNLVVHPLQEGTNILESKDADGHSFVKDMLEKRRGVIRYPWINTDAGETRPRLKVVAYDFFPEWQWVIAGGAYDDELSGDSVMLRNLTFSVALLAVLVLGVVIFLLTRRLVSRPLGEAASIFSRIGSGHYDNAIPTGRADEIGSLFQSLRTMQGSLDERTRSDAKLAAETLRIKRALDKASTNIMVSDTEGTIVYVNEAVMAMMRTAESDIRKDLPNFSVDGLLGSSFDAFHRNPAHQKSMLAALRNTHVTQITVGGRVFKLVANPVIGDEGERLGTVLEWNDRTNEVATEHELASLLDAAVKGDFTRRLQREGKDGFFEELAEGMNRLVEIVASGLADIARVLEAIANGDLTKVIESHYEGTFGQLKNDTNRTVARLQEVVGNIKESADTINMAAGEIAAGNVDLSSRTETQASSLEETASAMEQLNSTVQQNTQNALEANRLAQTSNEMAVRGGEIFERVVQTMGEIQESSQQISEIITVIDSIAFQTNLLALNAAVEAARAGEQGKGFAVVAAEVRMLAQRSAQAAKEIKGLIAGSATKVDAGAKLVDEAGHTMTAILDSFSQVATLMSEISAASREQSTGIEQISQAVTQMDEVTQQNAALVEEAAAAAESLEDQARSLSKSVDVFTLDQGTRPAPVGAGAASASLGQPSRSGPASGAVKPVRRGGSATRGGVPKSSPSKAAPDEDWDEF</sequence>
<dbReference type="SUPFAM" id="SSF103190">
    <property type="entry name" value="Sensory domain-like"/>
    <property type="match status" value="1"/>
</dbReference>
<feature type="domain" description="HAMP" evidence="21">
    <location>
        <begin position="355"/>
        <end position="407"/>
    </location>
</feature>
<keyword evidence="8" id="KW-0418">Kinase</keyword>
<dbReference type="PRINTS" id="PR00260">
    <property type="entry name" value="CHEMTRNSDUCR"/>
</dbReference>
<dbReference type="SUPFAM" id="SSF55785">
    <property type="entry name" value="PYP-like sensor domain (PAS domain)"/>
    <property type="match status" value="1"/>
</dbReference>
<dbReference type="SMART" id="SM00283">
    <property type="entry name" value="MA"/>
    <property type="match status" value="1"/>
</dbReference>
<keyword evidence="10 18" id="KW-1133">Transmembrane helix</keyword>
<dbReference type="InterPro" id="IPR051310">
    <property type="entry name" value="MCP_chemotaxis"/>
</dbReference>
<dbReference type="SUPFAM" id="SSF158472">
    <property type="entry name" value="HAMP domain-like"/>
    <property type="match status" value="1"/>
</dbReference>
<dbReference type="Gene3D" id="6.10.340.10">
    <property type="match status" value="1"/>
</dbReference>
<evidence type="ECO:0000256" key="12">
    <source>
        <dbReference type="ARBA" id="ARBA00023136"/>
    </source>
</evidence>
<evidence type="ECO:0000256" key="6">
    <source>
        <dbReference type="ARBA" id="ARBA00022692"/>
    </source>
</evidence>
<evidence type="ECO:0000256" key="16">
    <source>
        <dbReference type="SAM" id="Coils"/>
    </source>
</evidence>
<keyword evidence="7" id="KW-0547">Nucleotide-binding</keyword>
<dbReference type="EMBL" id="JBHUHX010000059">
    <property type="protein sequence ID" value="MFD2113877.1"/>
    <property type="molecule type" value="Genomic_DNA"/>
</dbReference>
<keyword evidence="23" id="KW-1185">Reference proteome</keyword>
<dbReference type="CDD" id="cd11386">
    <property type="entry name" value="MCP_signal"/>
    <property type="match status" value="1"/>
</dbReference>
<evidence type="ECO:0000313" key="22">
    <source>
        <dbReference type="EMBL" id="MFD2113877.1"/>
    </source>
</evidence>
<keyword evidence="4" id="KW-0597">Phosphoprotein</keyword>
<evidence type="ECO:0000256" key="4">
    <source>
        <dbReference type="ARBA" id="ARBA00022553"/>
    </source>
</evidence>
<dbReference type="SMART" id="SM00304">
    <property type="entry name" value="HAMP"/>
    <property type="match status" value="2"/>
</dbReference>
<dbReference type="SUPFAM" id="SSF58104">
    <property type="entry name" value="Methyl-accepting chemotaxis protein (MCP) signaling domain"/>
    <property type="match status" value="1"/>
</dbReference>
<feature type="domain" description="Methyl-accepting transducer" evidence="19">
    <location>
        <begin position="634"/>
        <end position="863"/>
    </location>
</feature>
<evidence type="ECO:0000256" key="14">
    <source>
        <dbReference type="ARBA" id="ARBA00029447"/>
    </source>
</evidence>
<evidence type="ECO:0000256" key="2">
    <source>
        <dbReference type="ARBA" id="ARBA00022475"/>
    </source>
</evidence>
<dbReference type="Pfam" id="PF00015">
    <property type="entry name" value="MCPsignal"/>
    <property type="match status" value="1"/>
</dbReference>
<dbReference type="Gene3D" id="3.30.450.20">
    <property type="entry name" value="PAS domain"/>
    <property type="match status" value="2"/>
</dbReference>
<evidence type="ECO:0000256" key="3">
    <source>
        <dbReference type="ARBA" id="ARBA00022481"/>
    </source>
</evidence>
<feature type="compositionally biased region" description="Low complexity" evidence="17">
    <location>
        <begin position="884"/>
        <end position="900"/>
    </location>
</feature>
<keyword evidence="11" id="KW-0902">Two-component regulatory system</keyword>
<dbReference type="CDD" id="cd06225">
    <property type="entry name" value="HAMP"/>
    <property type="match status" value="1"/>
</dbReference>
<evidence type="ECO:0000259" key="19">
    <source>
        <dbReference type="PROSITE" id="PS50111"/>
    </source>
</evidence>
<reference evidence="23" key="1">
    <citation type="journal article" date="2019" name="Int. J. Syst. Evol. Microbiol.">
        <title>The Global Catalogue of Microorganisms (GCM) 10K type strain sequencing project: providing services to taxonomists for standard genome sequencing and annotation.</title>
        <authorList>
            <consortium name="The Broad Institute Genomics Platform"/>
            <consortium name="The Broad Institute Genome Sequencing Center for Infectious Disease"/>
            <person name="Wu L."/>
            <person name="Ma J."/>
        </authorList>
    </citation>
    <scope>NUCLEOTIDE SEQUENCE [LARGE SCALE GENOMIC DNA]</scope>
    <source>
        <strain evidence="23">KACC 12597</strain>
    </source>
</reference>
<keyword evidence="5" id="KW-0808">Transferase</keyword>
<dbReference type="PANTHER" id="PTHR43531:SF14">
    <property type="entry name" value="METHYL-ACCEPTING CHEMOTAXIS PROTEIN I-RELATED"/>
    <property type="match status" value="1"/>
</dbReference>
<dbReference type="InterPro" id="IPR003660">
    <property type="entry name" value="HAMP_dom"/>
</dbReference>
<evidence type="ECO:0000256" key="5">
    <source>
        <dbReference type="ARBA" id="ARBA00022679"/>
    </source>
</evidence>
<dbReference type="PROSITE" id="PS50112">
    <property type="entry name" value="PAS"/>
    <property type="match status" value="1"/>
</dbReference>
<evidence type="ECO:0000256" key="11">
    <source>
        <dbReference type="ARBA" id="ARBA00023012"/>
    </source>
</evidence>
<gene>
    <name evidence="22" type="ORF">ACFSJC_18675</name>
</gene>
<comment type="caution">
    <text evidence="22">The sequence shown here is derived from an EMBL/GenBank/DDBJ whole genome shotgun (WGS) entry which is preliminary data.</text>
</comment>